<dbReference type="GO" id="GO:0004519">
    <property type="term" value="F:endonuclease activity"/>
    <property type="evidence" value="ECO:0007669"/>
    <property type="project" value="UniProtKB-KW"/>
</dbReference>
<keyword evidence="4" id="KW-0479">Metal-binding</keyword>
<evidence type="ECO:0000259" key="9">
    <source>
        <dbReference type="SMART" id="SM00892"/>
    </source>
</evidence>
<evidence type="ECO:0000259" key="8">
    <source>
        <dbReference type="SMART" id="SM00477"/>
    </source>
</evidence>
<evidence type="ECO:0000256" key="7">
    <source>
        <dbReference type="ARBA" id="ARBA00022842"/>
    </source>
</evidence>
<keyword evidence="6 10" id="KW-0378">Hydrolase</keyword>
<comment type="caution">
    <text evidence="10">The sequence shown here is derived from an EMBL/GenBank/DDBJ whole genome shotgun (WGS) entry which is preliminary data.</text>
</comment>
<evidence type="ECO:0000256" key="3">
    <source>
        <dbReference type="ARBA" id="ARBA00022722"/>
    </source>
</evidence>
<dbReference type="PANTHER" id="PTHR13966">
    <property type="entry name" value="ENDONUCLEASE RELATED"/>
    <property type="match status" value="1"/>
</dbReference>
<dbReference type="EMBL" id="AMCI01000871">
    <property type="protein sequence ID" value="EJX07489.1"/>
    <property type="molecule type" value="Genomic_DNA"/>
</dbReference>
<evidence type="ECO:0000256" key="5">
    <source>
        <dbReference type="ARBA" id="ARBA00022759"/>
    </source>
</evidence>
<dbReference type="InterPro" id="IPR018524">
    <property type="entry name" value="DNA/RNA_endonuclease_AS"/>
</dbReference>
<evidence type="ECO:0000313" key="10">
    <source>
        <dbReference type="EMBL" id="EJX07489.1"/>
    </source>
</evidence>
<dbReference type="Pfam" id="PF01223">
    <property type="entry name" value="Endonuclease_NS"/>
    <property type="match status" value="1"/>
</dbReference>
<dbReference type="SMART" id="SM00892">
    <property type="entry name" value="Endonuclease_NS"/>
    <property type="match status" value="1"/>
</dbReference>
<evidence type="ECO:0000256" key="1">
    <source>
        <dbReference type="ARBA" id="ARBA00001946"/>
    </source>
</evidence>
<dbReference type="AlphaFoldDB" id="J9GJQ2"/>
<dbReference type="InterPro" id="IPR044929">
    <property type="entry name" value="DNA/RNA_non-sp_Endonuclease_sf"/>
</dbReference>
<comment type="cofactor">
    <cofactor evidence="1">
        <name>Mg(2+)</name>
        <dbReference type="ChEBI" id="CHEBI:18420"/>
    </cofactor>
</comment>
<evidence type="ECO:0000256" key="2">
    <source>
        <dbReference type="ARBA" id="ARBA00010052"/>
    </source>
</evidence>
<accession>J9GJQ2</accession>
<dbReference type="GO" id="GO:0046872">
    <property type="term" value="F:metal ion binding"/>
    <property type="evidence" value="ECO:0007669"/>
    <property type="project" value="UniProtKB-KW"/>
</dbReference>
<dbReference type="InterPro" id="IPR020821">
    <property type="entry name" value="ENPP1-3/EXOG-like_nuc-like"/>
</dbReference>
<evidence type="ECO:0000256" key="4">
    <source>
        <dbReference type="ARBA" id="ARBA00022723"/>
    </source>
</evidence>
<comment type="similarity">
    <text evidence="2">Belongs to the DNA/RNA non-specific endonuclease family.</text>
</comment>
<dbReference type="InterPro" id="IPR040255">
    <property type="entry name" value="Non-specific_endonuclease"/>
</dbReference>
<dbReference type="SMART" id="SM00477">
    <property type="entry name" value="NUC"/>
    <property type="match status" value="1"/>
</dbReference>
<dbReference type="InterPro" id="IPR001604">
    <property type="entry name" value="Endo_G_ENPP1-like_dom"/>
</dbReference>
<sequence length="297" mass="34009">MGMISKLIGSVLIVGGGYLATNLGRIQNRMDEWTNQFKPETLLNEIKEKKVIQNTINSFRENREQQQGRNYEMPGSLKHTPERLISHTGFTLSFNRIHNQPNWVAWELTKQETNGHLQRSNDFEPDPLVPLPHRVTTEDYKGSGYDRGHMVPAADMKWSAAAMNDCFYMSNICPQNHSLNSGPWAVLEKACRRWAQQEGKIYIVCGPVFKGNKQKKIGKEHRVTVPDGFFKVVLSMKPNKEKAIGFYYSNRGGKQQMPQCATTVDAIEELTGIDFFVNVPDKLEKRIEAKYSLKDWK</sequence>
<feature type="domain" description="ENPP1-3/EXOG-like endonuclease/phosphodiesterase" evidence="8">
    <location>
        <begin position="87"/>
        <end position="282"/>
    </location>
</feature>
<proteinExistence type="inferred from homology"/>
<gene>
    <name evidence="10" type="ORF">EVA_04399</name>
</gene>
<keyword evidence="3" id="KW-0540">Nuclease</keyword>
<feature type="domain" description="DNA/RNA non-specific endonuclease/pyrophosphatase/phosphodiesterase" evidence="9">
    <location>
        <begin position="86"/>
        <end position="282"/>
    </location>
</feature>
<organism evidence="10">
    <name type="scientific">gut metagenome</name>
    <dbReference type="NCBI Taxonomy" id="749906"/>
    <lineage>
        <taxon>unclassified sequences</taxon>
        <taxon>metagenomes</taxon>
        <taxon>organismal metagenomes</taxon>
    </lineage>
</organism>
<dbReference type="GO" id="GO:0016787">
    <property type="term" value="F:hydrolase activity"/>
    <property type="evidence" value="ECO:0007669"/>
    <property type="project" value="UniProtKB-KW"/>
</dbReference>
<dbReference type="EC" id="3.-.-.-" evidence="10"/>
<dbReference type="GO" id="GO:0003676">
    <property type="term" value="F:nucleic acid binding"/>
    <property type="evidence" value="ECO:0007669"/>
    <property type="project" value="InterPro"/>
</dbReference>
<protein>
    <submittedName>
        <fullName evidence="10">DNA/RNA non-specific endonuclease</fullName>
        <ecNumber evidence="10">3.-.-.-</ecNumber>
    </submittedName>
</protein>
<keyword evidence="7" id="KW-0460">Magnesium</keyword>
<evidence type="ECO:0000256" key="6">
    <source>
        <dbReference type="ARBA" id="ARBA00022801"/>
    </source>
</evidence>
<dbReference type="SUPFAM" id="SSF54060">
    <property type="entry name" value="His-Me finger endonucleases"/>
    <property type="match status" value="1"/>
</dbReference>
<keyword evidence="5 10" id="KW-0255">Endonuclease</keyword>
<dbReference type="InterPro" id="IPR044925">
    <property type="entry name" value="His-Me_finger_sf"/>
</dbReference>
<dbReference type="Gene3D" id="3.40.570.10">
    <property type="entry name" value="Extracellular Endonuclease, subunit A"/>
    <property type="match status" value="1"/>
</dbReference>
<dbReference type="PANTHER" id="PTHR13966:SF5">
    <property type="entry name" value="ENDONUCLEASE G, MITOCHONDRIAL"/>
    <property type="match status" value="1"/>
</dbReference>
<name>J9GJQ2_9ZZZZ</name>
<dbReference type="CDD" id="cd00091">
    <property type="entry name" value="NUC"/>
    <property type="match status" value="1"/>
</dbReference>
<reference evidence="10" key="1">
    <citation type="journal article" date="2012" name="PLoS ONE">
        <title>Gene sets for utilization of primary and secondary nutrition supplies in the distal gut of endangered iberian lynx.</title>
        <authorList>
            <person name="Alcaide M."/>
            <person name="Messina E."/>
            <person name="Richter M."/>
            <person name="Bargiela R."/>
            <person name="Peplies J."/>
            <person name="Huws S.A."/>
            <person name="Newbold C.J."/>
            <person name="Golyshin P.N."/>
            <person name="Simon M.A."/>
            <person name="Lopez G."/>
            <person name="Yakimov M.M."/>
            <person name="Ferrer M."/>
        </authorList>
    </citation>
    <scope>NUCLEOTIDE SEQUENCE</scope>
</reference>
<dbReference type="PROSITE" id="PS01070">
    <property type="entry name" value="NUCLEASE_NON_SPEC"/>
    <property type="match status" value="1"/>
</dbReference>